<protein>
    <submittedName>
        <fullName evidence="1">Uncharacterized protein</fullName>
    </submittedName>
</protein>
<dbReference type="OMA" id="AITTMWH"/>
<comment type="caution">
    <text evidence="1">The sequence shown here is derived from an EMBL/GenBank/DDBJ whole genome shotgun (WGS) entry which is preliminary data.</text>
</comment>
<accession>A0A8T0E927</accession>
<proteinExistence type="predicted"/>
<dbReference type="AlphaFoldDB" id="A0A8T0E927"/>
<reference evidence="1" key="1">
    <citation type="journal article" date="2020" name="bioRxiv">
        <title>Chromosome-level reference genome of the European wasp spider Argiope bruennichi: a resource for studies on range expansion and evolutionary adaptation.</title>
        <authorList>
            <person name="Sheffer M.M."/>
            <person name="Hoppe A."/>
            <person name="Krehenwinkel H."/>
            <person name="Uhl G."/>
            <person name="Kuss A.W."/>
            <person name="Jensen L."/>
            <person name="Jensen C."/>
            <person name="Gillespie R.G."/>
            <person name="Hoff K.J."/>
            <person name="Prost S."/>
        </authorList>
    </citation>
    <scope>NUCLEOTIDE SEQUENCE</scope>
</reference>
<name>A0A8T0E927_ARGBR</name>
<evidence type="ECO:0000313" key="2">
    <source>
        <dbReference type="Proteomes" id="UP000807504"/>
    </source>
</evidence>
<sequence>MWLLSQNSLRQPTKTTKMWNRKLQKALITLCLAILFFNPAESLQIGGGLKGGSISDLLTVSIIGLALGGLRNRVKQHQSHHHQPQASANHQRPMFLPWQAPPPPQYPMMQPTHVIPSLHPQLIQPQPFFQDISPMLMQLQGEQIYAPMATHLAPSVLTHQALDNLHKLDSLNLRLSDQEWKALESKAIETLLRYSPQ</sequence>
<organism evidence="1 2">
    <name type="scientific">Argiope bruennichi</name>
    <name type="common">Wasp spider</name>
    <name type="synonym">Aranea bruennichi</name>
    <dbReference type="NCBI Taxonomy" id="94029"/>
    <lineage>
        <taxon>Eukaryota</taxon>
        <taxon>Metazoa</taxon>
        <taxon>Ecdysozoa</taxon>
        <taxon>Arthropoda</taxon>
        <taxon>Chelicerata</taxon>
        <taxon>Arachnida</taxon>
        <taxon>Araneae</taxon>
        <taxon>Araneomorphae</taxon>
        <taxon>Entelegynae</taxon>
        <taxon>Araneoidea</taxon>
        <taxon>Araneidae</taxon>
        <taxon>Argiope</taxon>
    </lineage>
</organism>
<gene>
    <name evidence="1" type="ORF">HNY73_021103</name>
</gene>
<keyword evidence="2" id="KW-1185">Reference proteome</keyword>
<dbReference type="Proteomes" id="UP000807504">
    <property type="component" value="Unassembled WGS sequence"/>
</dbReference>
<evidence type="ECO:0000313" key="1">
    <source>
        <dbReference type="EMBL" id="KAF8768263.1"/>
    </source>
</evidence>
<reference evidence="1" key="2">
    <citation type="submission" date="2020-06" db="EMBL/GenBank/DDBJ databases">
        <authorList>
            <person name="Sheffer M."/>
        </authorList>
    </citation>
    <scope>NUCLEOTIDE SEQUENCE</scope>
</reference>
<dbReference type="EMBL" id="JABXBU010002230">
    <property type="protein sequence ID" value="KAF8768263.1"/>
    <property type="molecule type" value="Genomic_DNA"/>
</dbReference>
<dbReference type="OrthoDB" id="6428569at2759"/>